<dbReference type="PROSITE" id="PS01184">
    <property type="entry name" value="UBIE_2"/>
    <property type="match status" value="1"/>
</dbReference>
<dbReference type="InterPro" id="IPR004033">
    <property type="entry name" value="UbiE/COQ5_MeTrFase"/>
</dbReference>
<evidence type="ECO:0000313" key="5">
    <source>
        <dbReference type="EMBL" id="KAB8037915.1"/>
    </source>
</evidence>
<dbReference type="Proteomes" id="UP000437748">
    <property type="component" value="Unassembled WGS sequence"/>
</dbReference>
<dbReference type="InterPro" id="IPR023576">
    <property type="entry name" value="UbiE/COQ5_MeTrFase_CS"/>
</dbReference>
<reference evidence="5 6" key="1">
    <citation type="submission" date="2019-10" db="EMBL/GenBank/DDBJ databases">
        <title>New species of Slilvanegrellaceae.</title>
        <authorList>
            <person name="Pitt A."/>
            <person name="Hahn M.W."/>
        </authorList>
    </citation>
    <scope>NUCLEOTIDE SEQUENCE [LARGE SCALE GENOMIC DNA]</scope>
    <source>
        <strain evidence="5 6">SP-Ram-0.45-NSY-1</strain>
    </source>
</reference>
<gene>
    <name evidence="5" type="ORF">GCL60_12125</name>
</gene>
<keyword evidence="5" id="KW-0830">Ubiquinone</keyword>
<dbReference type="Gene3D" id="3.40.50.150">
    <property type="entry name" value="Vaccinia Virus protein VP39"/>
    <property type="match status" value="1"/>
</dbReference>
<evidence type="ECO:0000256" key="1">
    <source>
        <dbReference type="ARBA" id="ARBA00022428"/>
    </source>
</evidence>
<comment type="caution">
    <text evidence="5">The sequence shown here is derived from an EMBL/GenBank/DDBJ whole genome shotgun (WGS) entry which is preliminary data.</text>
</comment>
<dbReference type="SUPFAM" id="SSF53335">
    <property type="entry name" value="S-adenosyl-L-methionine-dependent methyltransferases"/>
    <property type="match status" value="1"/>
</dbReference>
<keyword evidence="3 5" id="KW-0808">Transferase</keyword>
<dbReference type="GO" id="GO:0008168">
    <property type="term" value="F:methyltransferase activity"/>
    <property type="evidence" value="ECO:0007669"/>
    <property type="project" value="UniProtKB-KW"/>
</dbReference>
<protein>
    <submittedName>
        <fullName evidence="5">Ubiquinone/menaquinone biosynthesis methyltransferase</fullName>
        <ecNumber evidence="5">2.1.1.-</ecNumber>
    </submittedName>
</protein>
<evidence type="ECO:0000256" key="4">
    <source>
        <dbReference type="ARBA" id="ARBA00022691"/>
    </source>
</evidence>
<keyword evidence="4" id="KW-0949">S-adenosyl-L-methionine</keyword>
<dbReference type="EMBL" id="WFLM01000004">
    <property type="protein sequence ID" value="KAB8037915.1"/>
    <property type="molecule type" value="Genomic_DNA"/>
</dbReference>
<proteinExistence type="predicted"/>
<accession>A0A6N6VVM5</accession>
<dbReference type="GO" id="GO:0009234">
    <property type="term" value="P:menaquinone biosynthetic process"/>
    <property type="evidence" value="ECO:0007669"/>
    <property type="project" value="UniProtKB-KW"/>
</dbReference>
<organism evidence="5 6">
    <name type="scientific">Silvanigrella paludirubra</name>
    <dbReference type="NCBI Taxonomy" id="2499159"/>
    <lineage>
        <taxon>Bacteria</taxon>
        <taxon>Pseudomonadati</taxon>
        <taxon>Bdellovibrionota</taxon>
        <taxon>Oligoflexia</taxon>
        <taxon>Silvanigrellales</taxon>
        <taxon>Silvanigrellaceae</taxon>
        <taxon>Silvanigrella</taxon>
    </lineage>
</organism>
<name>A0A6N6VVM5_9BACT</name>
<dbReference type="PANTHER" id="PTHR43591">
    <property type="entry name" value="METHYLTRANSFERASE"/>
    <property type="match status" value="1"/>
</dbReference>
<dbReference type="Pfam" id="PF01209">
    <property type="entry name" value="Ubie_methyltran"/>
    <property type="match status" value="1"/>
</dbReference>
<evidence type="ECO:0000256" key="2">
    <source>
        <dbReference type="ARBA" id="ARBA00022603"/>
    </source>
</evidence>
<dbReference type="InterPro" id="IPR029063">
    <property type="entry name" value="SAM-dependent_MTases_sf"/>
</dbReference>
<evidence type="ECO:0000256" key="3">
    <source>
        <dbReference type="ARBA" id="ARBA00022679"/>
    </source>
</evidence>
<dbReference type="RefSeq" id="WP_153420993.1">
    <property type="nucleotide sequence ID" value="NZ_WFLM01000004.1"/>
</dbReference>
<dbReference type="NCBIfam" id="TIGR01934">
    <property type="entry name" value="MenG_MenH_UbiE"/>
    <property type="match status" value="1"/>
</dbReference>
<dbReference type="EC" id="2.1.1.-" evidence="5"/>
<sequence>MDSKNYNIVDGFNTIAPAYDIANDAFTLGIHRILRKFLCRAAIKISPKNAKILDVATGTGEVILGIISQRPDIHITGIDASEGMLKVAKEKVQKKAFLFKENIELKLANALSIPYPNNSFHTITVCWGMRPLRPHSAALREIFRVLKPGGHVVILENGKPDFKFIRKIYHNYTKLIPILGKKLSNLKSTHYFYKTSFDNFPSGSHFVAELFDSGFIKAKFKNLGTNIVFLYSAQKPFDK</sequence>
<evidence type="ECO:0000313" key="6">
    <source>
        <dbReference type="Proteomes" id="UP000437748"/>
    </source>
</evidence>
<dbReference type="PANTHER" id="PTHR43591:SF24">
    <property type="entry name" value="2-METHOXY-6-POLYPRENYL-1,4-BENZOQUINOL METHYLASE, MITOCHONDRIAL"/>
    <property type="match status" value="1"/>
</dbReference>
<dbReference type="AlphaFoldDB" id="A0A6N6VVM5"/>
<dbReference type="CDD" id="cd02440">
    <property type="entry name" value="AdoMet_MTases"/>
    <property type="match status" value="1"/>
</dbReference>
<keyword evidence="6" id="KW-1185">Reference proteome</keyword>
<dbReference type="GO" id="GO:0032259">
    <property type="term" value="P:methylation"/>
    <property type="evidence" value="ECO:0007669"/>
    <property type="project" value="UniProtKB-KW"/>
</dbReference>
<dbReference type="PROSITE" id="PS51608">
    <property type="entry name" value="SAM_MT_UBIE"/>
    <property type="match status" value="1"/>
</dbReference>
<dbReference type="OrthoDB" id="9808140at2"/>
<keyword evidence="1" id="KW-0474">Menaquinone biosynthesis</keyword>
<keyword evidence="2 5" id="KW-0489">Methyltransferase</keyword>